<evidence type="ECO:0000313" key="8">
    <source>
        <dbReference type="Proteomes" id="UP000008793"/>
    </source>
</evidence>
<feature type="region of interest" description="Disordered" evidence="4">
    <location>
        <begin position="545"/>
        <end position="564"/>
    </location>
</feature>
<feature type="domain" description="OmpA-like" evidence="6">
    <location>
        <begin position="422"/>
        <end position="540"/>
    </location>
</feature>
<evidence type="ECO:0000256" key="1">
    <source>
        <dbReference type="ARBA" id="ARBA00004442"/>
    </source>
</evidence>
<dbReference type="HOGENOM" id="CLU_035799_1_0_6"/>
<dbReference type="eggNOG" id="COG2885">
    <property type="taxonomic scope" value="Bacteria"/>
</dbReference>
<dbReference type="STRING" id="634500.EbC_04090"/>
<dbReference type="GeneID" id="90510404"/>
<dbReference type="PANTHER" id="PTHR30329">
    <property type="entry name" value="STATOR ELEMENT OF FLAGELLAR MOTOR COMPLEX"/>
    <property type="match status" value="1"/>
</dbReference>
<dbReference type="PRINTS" id="PR01021">
    <property type="entry name" value="OMPADOMAIN"/>
</dbReference>
<dbReference type="PROSITE" id="PS51123">
    <property type="entry name" value="OMPA_2"/>
    <property type="match status" value="1"/>
</dbReference>
<dbReference type="Pfam" id="PF00691">
    <property type="entry name" value="OmpA"/>
    <property type="match status" value="1"/>
</dbReference>
<keyword evidence="2 3" id="KW-0472">Membrane</keyword>
<dbReference type="CDD" id="cd07185">
    <property type="entry name" value="OmpA_C-like"/>
    <property type="match status" value="1"/>
</dbReference>
<keyword evidence="5" id="KW-0812">Transmembrane</keyword>
<keyword evidence="5" id="KW-1133">Transmembrane helix</keyword>
<keyword evidence="8" id="KW-1185">Reference proteome</keyword>
<accession>D8MM56</accession>
<evidence type="ECO:0000259" key="6">
    <source>
        <dbReference type="PROSITE" id="PS51123"/>
    </source>
</evidence>
<dbReference type="Proteomes" id="UP000008793">
    <property type="component" value="Chromosome"/>
</dbReference>
<protein>
    <submittedName>
        <fullName evidence="7">Outer membrane protein</fullName>
    </submittedName>
</protein>
<feature type="transmembrane region" description="Helical" evidence="5">
    <location>
        <begin position="12"/>
        <end position="45"/>
    </location>
</feature>
<organism evidence="8">
    <name type="scientific">Erwinia billingiae (strain Eb661)</name>
    <dbReference type="NCBI Taxonomy" id="634500"/>
    <lineage>
        <taxon>Bacteria</taxon>
        <taxon>Pseudomonadati</taxon>
        <taxon>Pseudomonadota</taxon>
        <taxon>Gammaproteobacteria</taxon>
        <taxon>Enterobacterales</taxon>
        <taxon>Erwiniaceae</taxon>
        <taxon>Erwinia</taxon>
    </lineage>
</organism>
<dbReference type="SUPFAM" id="SSF103088">
    <property type="entry name" value="OmpA-like"/>
    <property type="match status" value="1"/>
</dbReference>
<comment type="subcellular location">
    <subcellularLocation>
        <location evidence="1">Cell outer membrane</location>
    </subcellularLocation>
</comment>
<dbReference type="PANTHER" id="PTHR30329:SF20">
    <property type="entry name" value="EXPORTED PROTEIN"/>
    <property type="match status" value="1"/>
</dbReference>
<sequence length="564" mass="61697">MSPALQRTLAVWIVLLIAVLLLPLPHWVAVLLLTAGLALLIVVMVASRRVALKGTVFSSDDLPDAAYRQPVVLVCGDSPQAWPEGAAVLTVPHGCWVRVAENQALDVVARQLLSLRPEWGRQLSVMVSICPQQQQDHEVLSSRLLALRWQVGQLRRESGYSLPLVLNAHVGSALVSECLWQTRLVGEPVSMWPNISARSPSDRWLAAGGSMALQQQVLMNSLTEWFRQEVIAVLADSNPDMPSIYPVCVVWGVSSSFCTALKTSLWTRWLQQQTGLVQVAGWLPTEDEDLTQSSMLPEFVMRLLPEGRGLTPRQRACRAALWTLVLGGIVAFCCSAWNNHRLLQRVTFDIAHYERIAMNDYVEKVAAVNVLQREVAELDEHARNGAPMRLGFGLYQGGQLRLPLLDAIRSYIPPPAPSVAKDTPKIVRLDSLSLFDTGKAVLKPGSLKMLVTALVDIKARPGWLIVVAGHTDSTGNVLANQQLSLTRADALRDWMLSTSDVSPTCFAVQGFGASRPIATNDTPAGRALNRRVEISLVPQADACQAAATRTSSQDDDTTVSSDKE</sequence>
<reference evidence="7 8" key="1">
    <citation type="journal article" date="2010" name="BMC Genomics">
        <title>Genome comparison of the epiphytic bacteria Erwinia billingiae and E. tasmaniensis with the pear pathogen E. pyrifoliae.</title>
        <authorList>
            <person name="Kube M."/>
            <person name="Migdoll A.M."/>
            <person name="Gehring I."/>
            <person name="Heitmann K."/>
            <person name="Mayer Y."/>
            <person name="Kuhl H."/>
            <person name="Knaust F."/>
            <person name="Geider K."/>
            <person name="Reinhardt R."/>
        </authorList>
    </citation>
    <scope>NUCLEOTIDE SEQUENCE [LARGE SCALE GENOMIC DNA]</scope>
    <source>
        <strain evidence="7 8">Eb661</strain>
    </source>
</reference>
<dbReference type="KEGG" id="ebi:EbC_04090"/>
<dbReference type="Gene3D" id="3.30.1330.60">
    <property type="entry name" value="OmpA-like domain"/>
    <property type="match status" value="1"/>
</dbReference>
<dbReference type="AlphaFoldDB" id="D8MM56"/>
<dbReference type="RefSeq" id="WP_013200447.1">
    <property type="nucleotide sequence ID" value="NC_014306.1"/>
</dbReference>
<dbReference type="GO" id="GO:0009279">
    <property type="term" value="C:cell outer membrane"/>
    <property type="evidence" value="ECO:0007669"/>
    <property type="project" value="UniProtKB-SubCell"/>
</dbReference>
<dbReference type="EMBL" id="FP236843">
    <property type="protein sequence ID" value="CAX57940.1"/>
    <property type="molecule type" value="Genomic_DNA"/>
</dbReference>
<gene>
    <name evidence="7" type="ordered locus">EbC_04090</name>
</gene>
<dbReference type="InterPro" id="IPR006664">
    <property type="entry name" value="OMP_bac"/>
</dbReference>
<evidence type="ECO:0000256" key="2">
    <source>
        <dbReference type="ARBA" id="ARBA00023136"/>
    </source>
</evidence>
<dbReference type="InterPro" id="IPR006665">
    <property type="entry name" value="OmpA-like"/>
</dbReference>
<dbReference type="InterPro" id="IPR036737">
    <property type="entry name" value="OmpA-like_sf"/>
</dbReference>
<evidence type="ECO:0000256" key="4">
    <source>
        <dbReference type="SAM" id="MobiDB-lite"/>
    </source>
</evidence>
<proteinExistence type="predicted"/>
<evidence type="ECO:0000256" key="5">
    <source>
        <dbReference type="SAM" id="Phobius"/>
    </source>
</evidence>
<evidence type="ECO:0000313" key="7">
    <source>
        <dbReference type="EMBL" id="CAX57940.1"/>
    </source>
</evidence>
<dbReference type="InterPro" id="IPR050330">
    <property type="entry name" value="Bact_OuterMem_StrucFunc"/>
</dbReference>
<evidence type="ECO:0000256" key="3">
    <source>
        <dbReference type="PROSITE-ProRule" id="PRU00473"/>
    </source>
</evidence>
<name>D8MM56_ERWBE</name>